<dbReference type="SUPFAM" id="SSF53756">
    <property type="entry name" value="UDP-Glycosyltransferase/glycogen phosphorylase"/>
    <property type="match status" value="1"/>
</dbReference>
<dbReference type="CDD" id="cd03801">
    <property type="entry name" value="GT4_PimA-like"/>
    <property type="match status" value="1"/>
</dbReference>
<sequence length="370" mass="42891">MRIIVINPILFTPEKGVIPRVKTIKDTMIYDLCLAYYRAGHTVTLVAARDYAPEQREKYEFEIIFLETRWPRLFKPSLIPFMPGLWHFLKSRRQSVDMVLTSETFSVSSLMAARIFPGKTAIWQELGSHNRKMKTLPSRIWYNFVARFLMRKVWVIPRSYVAQRFIGQYMPRVGEPIGHGVKLVPASADSGVKKPQFLTVGQLIPRKNIGSIMAKFDTFLSNYPQYGNYVLYIAGDGVLRDDYIRQIAELGRQQQIILLGKLSHEELFRYYRESKASLFDSFRENNMLSLMESISLSTPVITNKVPFNSNEVEENQLGIARDGWNEVDMARVIEQNDFYVENCQHYATMITVDAVARRLIESFEEASRKK</sequence>
<dbReference type="Gene3D" id="3.40.50.2000">
    <property type="entry name" value="Glycogen Phosphorylase B"/>
    <property type="match status" value="2"/>
</dbReference>
<organism evidence="3 4">
    <name type="scientific">Barnesiella viscericola</name>
    <dbReference type="NCBI Taxonomy" id="397865"/>
    <lineage>
        <taxon>Bacteria</taxon>
        <taxon>Pseudomonadati</taxon>
        <taxon>Bacteroidota</taxon>
        <taxon>Bacteroidia</taxon>
        <taxon>Bacteroidales</taxon>
        <taxon>Barnesiellaceae</taxon>
        <taxon>Barnesiella</taxon>
    </lineage>
</organism>
<evidence type="ECO:0000313" key="3">
    <source>
        <dbReference type="EMBL" id="HJG89101.1"/>
    </source>
</evidence>
<comment type="caution">
    <text evidence="3">The sequence shown here is derived from an EMBL/GenBank/DDBJ whole genome shotgun (WGS) entry which is preliminary data.</text>
</comment>
<reference evidence="3" key="1">
    <citation type="journal article" date="2021" name="PeerJ">
        <title>Extensive microbial diversity within the chicken gut microbiome revealed by metagenomics and culture.</title>
        <authorList>
            <person name="Gilroy R."/>
            <person name="Ravi A."/>
            <person name="Getino M."/>
            <person name="Pursley I."/>
            <person name="Horton D.L."/>
            <person name="Alikhan N.F."/>
            <person name="Baker D."/>
            <person name="Gharbi K."/>
            <person name="Hall N."/>
            <person name="Watson M."/>
            <person name="Adriaenssens E.M."/>
            <person name="Foster-Nyarko E."/>
            <person name="Jarju S."/>
            <person name="Secka A."/>
            <person name="Antonio M."/>
            <person name="Oren A."/>
            <person name="Chaudhuri R.R."/>
            <person name="La Ragione R."/>
            <person name="Hildebrand F."/>
            <person name="Pallen M.J."/>
        </authorList>
    </citation>
    <scope>NUCLEOTIDE SEQUENCE</scope>
    <source>
        <strain evidence="3">CHK121-7720</strain>
    </source>
</reference>
<dbReference type="PANTHER" id="PTHR46401">
    <property type="entry name" value="GLYCOSYLTRANSFERASE WBBK-RELATED"/>
    <property type="match status" value="1"/>
</dbReference>
<accession>A0A921MS57</accession>
<dbReference type="PANTHER" id="PTHR46401:SF2">
    <property type="entry name" value="GLYCOSYLTRANSFERASE WBBK-RELATED"/>
    <property type="match status" value="1"/>
</dbReference>
<protein>
    <submittedName>
        <fullName evidence="3">Glycosyltransferase</fullName>
    </submittedName>
</protein>
<gene>
    <name evidence="3" type="ORF">K8U91_06485</name>
</gene>
<dbReference type="InterPro" id="IPR001296">
    <property type="entry name" value="Glyco_trans_1"/>
</dbReference>
<dbReference type="AlphaFoldDB" id="A0A921MS57"/>
<reference evidence="3" key="2">
    <citation type="submission" date="2021-09" db="EMBL/GenBank/DDBJ databases">
        <authorList>
            <person name="Gilroy R."/>
        </authorList>
    </citation>
    <scope>NUCLEOTIDE SEQUENCE</scope>
    <source>
        <strain evidence="3">CHK121-7720</strain>
    </source>
</reference>
<feature type="domain" description="Glycosyl transferase family 1" evidence="2">
    <location>
        <begin position="192"/>
        <end position="333"/>
    </location>
</feature>
<dbReference type="Pfam" id="PF00534">
    <property type="entry name" value="Glycos_transf_1"/>
    <property type="match status" value="1"/>
</dbReference>
<dbReference type="EMBL" id="DYUD01000021">
    <property type="protein sequence ID" value="HJG89101.1"/>
    <property type="molecule type" value="Genomic_DNA"/>
</dbReference>
<proteinExistence type="predicted"/>
<dbReference type="RefSeq" id="WP_273306157.1">
    <property type="nucleotide sequence ID" value="NZ_DYUD01000021.1"/>
</dbReference>
<dbReference type="Proteomes" id="UP000757103">
    <property type="component" value="Unassembled WGS sequence"/>
</dbReference>
<name>A0A921MS57_9BACT</name>
<keyword evidence="1" id="KW-0808">Transferase</keyword>
<dbReference type="GO" id="GO:0016757">
    <property type="term" value="F:glycosyltransferase activity"/>
    <property type="evidence" value="ECO:0007669"/>
    <property type="project" value="InterPro"/>
</dbReference>
<dbReference type="GO" id="GO:0009103">
    <property type="term" value="P:lipopolysaccharide biosynthetic process"/>
    <property type="evidence" value="ECO:0007669"/>
    <property type="project" value="TreeGrafter"/>
</dbReference>
<evidence type="ECO:0000313" key="4">
    <source>
        <dbReference type="Proteomes" id="UP000757103"/>
    </source>
</evidence>
<evidence type="ECO:0000259" key="2">
    <source>
        <dbReference type="Pfam" id="PF00534"/>
    </source>
</evidence>
<evidence type="ECO:0000256" key="1">
    <source>
        <dbReference type="ARBA" id="ARBA00022679"/>
    </source>
</evidence>